<evidence type="ECO:0000313" key="3">
    <source>
        <dbReference type="EMBL" id="OGI45492.1"/>
    </source>
</evidence>
<keyword evidence="2" id="KW-1133">Transmembrane helix</keyword>
<sequence>MTVFPSLYTTFSQGGHSPHSLEIPRRAVVLSLEVFPFLLAFSSTNSIVFFKEQFHERKQSVSLTETAGQGAGVTHQAEEGNRRASASAVALQADHLGQPEALASQ</sequence>
<evidence type="ECO:0000256" key="1">
    <source>
        <dbReference type="SAM" id="MobiDB-lite"/>
    </source>
</evidence>
<evidence type="ECO:0000313" key="4">
    <source>
        <dbReference type="Proteomes" id="UP000176484"/>
    </source>
</evidence>
<organism evidence="3 4">
    <name type="scientific">Candidatus Nomurabacteria bacterium GWB1_40_6</name>
    <dbReference type="NCBI Taxonomy" id="1801727"/>
    <lineage>
        <taxon>Bacteria</taxon>
        <taxon>Candidatus Nomuraibacteriota</taxon>
    </lineage>
</organism>
<feature type="region of interest" description="Disordered" evidence="1">
    <location>
        <begin position="61"/>
        <end position="90"/>
    </location>
</feature>
<evidence type="ECO:0000256" key="2">
    <source>
        <dbReference type="SAM" id="Phobius"/>
    </source>
</evidence>
<accession>A0A1F6TK43</accession>
<dbReference type="EMBL" id="MFTD01000047">
    <property type="protein sequence ID" value="OGI45492.1"/>
    <property type="molecule type" value="Genomic_DNA"/>
</dbReference>
<comment type="caution">
    <text evidence="3">The sequence shown here is derived from an EMBL/GenBank/DDBJ whole genome shotgun (WGS) entry which is preliminary data.</text>
</comment>
<dbReference type="AlphaFoldDB" id="A0A1F6TK43"/>
<protein>
    <submittedName>
        <fullName evidence="3">Uncharacterized protein</fullName>
    </submittedName>
</protein>
<keyword evidence="2" id="KW-0472">Membrane</keyword>
<proteinExistence type="predicted"/>
<name>A0A1F6TK43_9BACT</name>
<feature type="transmembrane region" description="Helical" evidence="2">
    <location>
        <begin position="27"/>
        <end position="50"/>
    </location>
</feature>
<keyword evidence="2" id="KW-0812">Transmembrane</keyword>
<reference evidence="3 4" key="1">
    <citation type="journal article" date="2016" name="Nat. Commun.">
        <title>Thousands of microbial genomes shed light on interconnected biogeochemical processes in an aquifer system.</title>
        <authorList>
            <person name="Anantharaman K."/>
            <person name="Brown C.T."/>
            <person name="Hug L.A."/>
            <person name="Sharon I."/>
            <person name="Castelle C.J."/>
            <person name="Probst A.J."/>
            <person name="Thomas B.C."/>
            <person name="Singh A."/>
            <person name="Wilkins M.J."/>
            <person name="Karaoz U."/>
            <person name="Brodie E.L."/>
            <person name="Williams K.H."/>
            <person name="Hubbard S.S."/>
            <person name="Banfield J.F."/>
        </authorList>
    </citation>
    <scope>NUCLEOTIDE SEQUENCE [LARGE SCALE GENOMIC DNA]</scope>
</reference>
<gene>
    <name evidence="3" type="ORF">A2121_02395</name>
</gene>
<dbReference type="Proteomes" id="UP000176484">
    <property type="component" value="Unassembled WGS sequence"/>
</dbReference>